<accession>A0ABN8R5G1</accession>
<evidence type="ECO:0000313" key="3">
    <source>
        <dbReference type="Proteomes" id="UP001159427"/>
    </source>
</evidence>
<protein>
    <submittedName>
        <fullName evidence="2">Uncharacterized protein</fullName>
    </submittedName>
</protein>
<proteinExistence type="predicted"/>
<feature type="region of interest" description="Disordered" evidence="1">
    <location>
        <begin position="126"/>
        <end position="161"/>
    </location>
</feature>
<feature type="region of interest" description="Disordered" evidence="1">
    <location>
        <begin position="15"/>
        <end position="40"/>
    </location>
</feature>
<evidence type="ECO:0000256" key="1">
    <source>
        <dbReference type="SAM" id="MobiDB-lite"/>
    </source>
</evidence>
<organism evidence="2 3">
    <name type="scientific">Porites evermanni</name>
    <dbReference type="NCBI Taxonomy" id="104178"/>
    <lineage>
        <taxon>Eukaryota</taxon>
        <taxon>Metazoa</taxon>
        <taxon>Cnidaria</taxon>
        <taxon>Anthozoa</taxon>
        <taxon>Hexacorallia</taxon>
        <taxon>Scleractinia</taxon>
        <taxon>Fungiina</taxon>
        <taxon>Poritidae</taxon>
        <taxon>Porites</taxon>
    </lineage>
</organism>
<dbReference type="EMBL" id="CALNXI010001672">
    <property type="protein sequence ID" value="CAH3174602.1"/>
    <property type="molecule type" value="Genomic_DNA"/>
</dbReference>
<dbReference type="Proteomes" id="UP001159427">
    <property type="component" value="Unassembled WGS sequence"/>
</dbReference>
<evidence type="ECO:0000313" key="2">
    <source>
        <dbReference type="EMBL" id="CAH3174602.1"/>
    </source>
</evidence>
<keyword evidence="3" id="KW-1185">Reference proteome</keyword>
<feature type="non-terminal residue" evidence="2">
    <location>
        <position position="1"/>
    </location>
</feature>
<comment type="caution">
    <text evidence="2">The sequence shown here is derived from an EMBL/GenBank/DDBJ whole genome shotgun (WGS) entry which is preliminary data.</text>
</comment>
<sequence>WVNTAPILTTIDERNTSLPRNATGGAEAGNDVKGRVPGNGNEVDQGVAVMTTTEGAGLEFWNQHIFLSRFFVSLIAGTADQAVAEAVVIQVMKKDEEPYVHVITVRAMAEYKKYSKLNEQSNVVISHAHETRSSTSSSQASREQTKKKMKNALAKAESKDEVLKRDKATKELRKLAPDKEAILRIESNEFVPQSFSSSSTSRGQQSGAKNIDGSHEEAMFGVGGSIPDTAGQTTAPEVKITSQPVISQSVDKEGLFASWLHEDEETKTARWITKLKKMRQELLAAS</sequence>
<gene>
    <name evidence="2" type="ORF">PEVE_00009644</name>
</gene>
<reference evidence="2 3" key="1">
    <citation type="submission" date="2022-05" db="EMBL/GenBank/DDBJ databases">
        <authorList>
            <consortium name="Genoscope - CEA"/>
            <person name="William W."/>
        </authorList>
    </citation>
    <scope>NUCLEOTIDE SEQUENCE [LARGE SCALE GENOMIC DNA]</scope>
</reference>
<feature type="compositionally biased region" description="Low complexity" evidence="1">
    <location>
        <begin position="133"/>
        <end position="142"/>
    </location>
</feature>
<name>A0ABN8R5G1_9CNID</name>